<dbReference type="InterPro" id="IPR012796">
    <property type="entry name" value="Lysidine-tRNA-synth_C"/>
</dbReference>
<dbReference type="Pfam" id="PF09179">
    <property type="entry name" value="TilS"/>
    <property type="match status" value="1"/>
</dbReference>
<dbReference type="SMART" id="SM00977">
    <property type="entry name" value="TilS_C"/>
    <property type="match status" value="1"/>
</dbReference>
<keyword evidence="2 8" id="KW-0963">Cytoplasm</keyword>
<feature type="binding site" evidence="8">
    <location>
        <begin position="27"/>
        <end position="32"/>
    </location>
    <ligand>
        <name>ATP</name>
        <dbReference type="ChEBI" id="CHEBI:30616"/>
    </ligand>
</feature>
<keyword evidence="4 8" id="KW-0819">tRNA processing</keyword>
<evidence type="ECO:0000256" key="4">
    <source>
        <dbReference type="ARBA" id="ARBA00022694"/>
    </source>
</evidence>
<dbReference type="InterPro" id="IPR012094">
    <property type="entry name" value="tRNA_Ile_lys_synt"/>
</dbReference>
<dbReference type="InterPro" id="IPR012795">
    <property type="entry name" value="tRNA_Ile_lys_synt_N"/>
</dbReference>
<gene>
    <name evidence="8 10" type="primary">tilS</name>
    <name evidence="10" type="ORF">DT603_12530</name>
</gene>
<comment type="subcellular location">
    <subcellularLocation>
        <location evidence="1 8">Cytoplasm</location>
    </subcellularLocation>
</comment>
<keyword evidence="5 8" id="KW-0547">Nucleotide-binding</keyword>
<organism evidence="10 11">
    <name type="scientific">Pseudoxanthomonas gei</name>
    <dbReference type="NCBI Taxonomy" id="1383030"/>
    <lineage>
        <taxon>Bacteria</taxon>
        <taxon>Pseudomonadati</taxon>
        <taxon>Pseudomonadota</taxon>
        <taxon>Gammaproteobacteria</taxon>
        <taxon>Lysobacterales</taxon>
        <taxon>Lysobacteraceae</taxon>
        <taxon>Pseudoxanthomonas</taxon>
    </lineage>
</organism>
<evidence type="ECO:0000256" key="3">
    <source>
        <dbReference type="ARBA" id="ARBA00022598"/>
    </source>
</evidence>
<dbReference type="Proteomes" id="UP001429354">
    <property type="component" value="Unassembled WGS sequence"/>
</dbReference>
<name>A0ABX0AKB1_9GAMM</name>
<dbReference type="HAMAP" id="MF_01161">
    <property type="entry name" value="tRNA_Ile_lys_synt"/>
    <property type="match status" value="1"/>
</dbReference>
<dbReference type="CDD" id="cd01992">
    <property type="entry name" value="TilS_N"/>
    <property type="match status" value="1"/>
</dbReference>
<dbReference type="Pfam" id="PF01171">
    <property type="entry name" value="ATP_bind_3"/>
    <property type="match status" value="1"/>
</dbReference>
<comment type="function">
    <text evidence="8">Ligates lysine onto the cytidine present at position 34 of the AUA codon-specific tRNA(Ile) that contains the anticodon CAU, in an ATP-dependent manner. Cytidine is converted to lysidine, thus changing the amino acid specificity of the tRNA from methionine to isoleucine.</text>
</comment>
<evidence type="ECO:0000256" key="6">
    <source>
        <dbReference type="ARBA" id="ARBA00022840"/>
    </source>
</evidence>
<evidence type="ECO:0000313" key="11">
    <source>
        <dbReference type="Proteomes" id="UP001429354"/>
    </source>
</evidence>
<dbReference type="SUPFAM" id="SSF52402">
    <property type="entry name" value="Adenine nucleotide alpha hydrolases-like"/>
    <property type="match status" value="1"/>
</dbReference>
<comment type="domain">
    <text evidence="8">The N-terminal region contains the highly conserved SGGXDS motif, predicted to be a P-loop motif involved in ATP binding.</text>
</comment>
<comment type="catalytic activity">
    <reaction evidence="7 8">
        <text>cytidine(34) in tRNA(Ile2) + L-lysine + ATP = lysidine(34) in tRNA(Ile2) + AMP + diphosphate + H(+)</text>
        <dbReference type="Rhea" id="RHEA:43744"/>
        <dbReference type="Rhea" id="RHEA-COMP:10625"/>
        <dbReference type="Rhea" id="RHEA-COMP:10670"/>
        <dbReference type="ChEBI" id="CHEBI:15378"/>
        <dbReference type="ChEBI" id="CHEBI:30616"/>
        <dbReference type="ChEBI" id="CHEBI:32551"/>
        <dbReference type="ChEBI" id="CHEBI:33019"/>
        <dbReference type="ChEBI" id="CHEBI:82748"/>
        <dbReference type="ChEBI" id="CHEBI:83665"/>
        <dbReference type="ChEBI" id="CHEBI:456215"/>
        <dbReference type="EC" id="6.3.4.19"/>
    </reaction>
</comment>
<keyword evidence="11" id="KW-1185">Reference proteome</keyword>
<keyword evidence="6 8" id="KW-0067">ATP-binding</keyword>
<dbReference type="RefSeq" id="WP_162350238.1">
    <property type="nucleotide sequence ID" value="NZ_QOVG01000008.1"/>
</dbReference>
<evidence type="ECO:0000259" key="9">
    <source>
        <dbReference type="SMART" id="SM00977"/>
    </source>
</evidence>
<dbReference type="InterPro" id="IPR014729">
    <property type="entry name" value="Rossmann-like_a/b/a_fold"/>
</dbReference>
<comment type="caution">
    <text evidence="10">The sequence shown here is derived from an EMBL/GenBank/DDBJ whole genome shotgun (WGS) entry which is preliminary data.</text>
</comment>
<dbReference type="SUPFAM" id="SSF82829">
    <property type="entry name" value="MesJ substrate recognition domain-like"/>
    <property type="match status" value="1"/>
</dbReference>
<dbReference type="InterPro" id="IPR011063">
    <property type="entry name" value="TilS/TtcA_N"/>
</dbReference>
<keyword evidence="3 8" id="KW-0436">Ligase</keyword>
<dbReference type="SUPFAM" id="SSF56037">
    <property type="entry name" value="PheT/TilS domain"/>
    <property type="match status" value="1"/>
</dbReference>
<dbReference type="InterPro" id="IPR015262">
    <property type="entry name" value="tRNA_Ile_lys_synt_subst-bd"/>
</dbReference>
<evidence type="ECO:0000313" key="10">
    <source>
        <dbReference type="EMBL" id="NDK39668.1"/>
    </source>
</evidence>
<dbReference type="PANTHER" id="PTHR43033:SF1">
    <property type="entry name" value="TRNA(ILE)-LYSIDINE SYNTHASE-RELATED"/>
    <property type="match status" value="1"/>
</dbReference>
<dbReference type="Gene3D" id="3.40.50.620">
    <property type="entry name" value="HUPs"/>
    <property type="match status" value="1"/>
</dbReference>
<evidence type="ECO:0000256" key="1">
    <source>
        <dbReference type="ARBA" id="ARBA00004496"/>
    </source>
</evidence>
<evidence type="ECO:0000256" key="2">
    <source>
        <dbReference type="ARBA" id="ARBA00022490"/>
    </source>
</evidence>
<dbReference type="EMBL" id="QOVG01000008">
    <property type="protein sequence ID" value="NDK39668.1"/>
    <property type="molecule type" value="Genomic_DNA"/>
</dbReference>
<dbReference type="PANTHER" id="PTHR43033">
    <property type="entry name" value="TRNA(ILE)-LYSIDINE SYNTHASE-RELATED"/>
    <property type="match status" value="1"/>
</dbReference>
<evidence type="ECO:0000256" key="7">
    <source>
        <dbReference type="ARBA" id="ARBA00048539"/>
    </source>
</evidence>
<evidence type="ECO:0000256" key="5">
    <source>
        <dbReference type="ARBA" id="ARBA00022741"/>
    </source>
</evidence>
<dbReference type="Pfam" id="PF11734">
    <property type="entry name" value="TilS_C"/>
    <property type="match status" value="1"/>
</dbReference>
<feature type="domain" description="Lysidine-tRNA(Ile) synthetase C-terminal" evidence="9">
    <location>
        <begin position="358"/>
        <end position="432"/>
    </location>
</feature>
<dbReference type="Gene3D" id="1.20.59.20">
    <property type="match status" value="1"/>
</dbReference>
<dbReference type="EC" id="6.3.4.19" evidence="8"/>
<protein>
    <recommendedName>
        <fullName evidence="8">tRNA(Ile)-lysidine synthase</fullName>
        <ecNumber evidence="8">6.3.4.19</ecNumber>
    </recommendedName>
    <alternativeName>
        <fullName evidence="8">tRNA(Ile)-2-lysyl-cytidine synthase</fullName>
    </alternativeName>
    <alternativeName>
        <fullName evidence="8">tRNA(Ile)-lysidine synthetase</fullName>
    </alternativeName>
</protein>
<dbReference type="NCBIfam" id="TIGR02432">
    <property type="entry name" value="lysidine_TilS_N"/>
    <property type="match status" value="1"/>
</dbReference>
<dbReference type="NCBIfam" id="TIGR02433">
    <property type="entry name" value="lysidine_TilS_C"/>
    <property type="match status" value="1"/>
</dbReference>
<evidence type="ECO:0000256" key="8">
    <source>
        <dbReference type="HAMAP-Rule" id="MF_01161"/>
    </source>
</evidence>
<proteinExistence type="inferred from homology"/>
<sequence length="436" mass="48081">MDSTASLAGFNRALPPSHPAPLLVGLSGGLDSTALLHALASDEHSRAHGMRAVHVHHGLQSAADDWAAHCRSSCDSLGIELQVVAVDVDRNGGEGLEAAARKARYSVFERLLGDDEVLVTAHHLDDQAETFLLRALRGSGPDGLAAMRPWRKFGKGWHWRPLLDTPRSDLLAYARQHGLAWLDDPSNEDLRHNRNFLRQRILPLLRERWPQVHAAFARSAVLSADAVELLAGEDALALAMIRTLDPRAISVNALLGLATVRRARVLRRWIDELGLPPLPGEGVAQIESDLLPARADARARFEWRDVVIERWRDLLHVQYQRPPLPDAWSVQWEGREALALPGGDLLQLEGADALPVPLRVFARQGGERITLPGRTQSRTLKNVLQQLGVPPWERAVLPLLAAGDGELEAVGDLAYSAGLDAWLRQAGARLHWLRRE</sequence>
<accession>A0ABX0AKB1</accession>
<comment type="similarity">
    <text evidence="8">Belongs to the tRNA(Ile)-lysidine synthase family.</text>
</comment>
<reference evidence="10 11" key="1">
    <citation type="submission" date="2018-07" db="EMBL/GenBank/DDBJ databases">
        <title>Whole genome Sequencing of Pseudoxanthomonas gei KCTC 32298 (T).</title>
        <authorList>
            <person name="Kumar S."/>
            <person name="Bansal K."/>
            <person name="Kaur A."/>
            <person name="Patil P."/>
            <person name="Sharma S."/>
            <person name="Patil P.B."/>
        </authorList>
    </citation>
    <scope>NUCLEOTIDE SEQUENCE [LARGE SCALE GENOMIC DNA]</scope>
    <source>
        <strain evidence="10 11">KCTC 32298</strain>
    </source>
</reference>